<proteinExistence type="predicted"/>
<dbReference type="EMBL" id="CAXAMM010013558">
    <property type="protein sequence ID" value="CAK9031646.1"/>
    <property type="molecule type" value="Genomic_DNA"/>
</dbReference>
<evidence type="ECO:0000256" key="1">
    <source>
        <dbReference type="SAM" id="MobiDB-lite"/>
    </source>
</evidence>
<name>A0ABP0KXN0_9DINO</name>
<gene>
    <name evidence="2" type="ORF">SCF082_LOCUS19722</name>
</gene>
<evidence type="ECO:0000313" key="2">
    <source>
        <dbReference type="EMBL" id="CAK9031646.1"/>
    </source>
</evidence>
<comment type="caution">
    <text evidence="2">The sequence shown here is derived from an EMBL/GenBank/DDBJ whole genome shotgun (WGS) entry which is preliminary data.</text>
</comment>
<sequence>CRDRCEPAGLLAGGPGRLGPHPAERLSRGAPLCRYHSVDWLSLGGSGLAGTVCALRLRALDACQPGPAGDADADTHC</sequence>
<feature type="region of interest" description="Disordered" evidence="1">
    <location>
        <begin position="1"/>
        <end position="22"/>
    </location>
</feature>
<accession>A0ABP0KXN0</accession>
<feature type="non-terminal residue" evidence="2">
    <location>
        <position position="77"/>
    </location>
</feature>
<keyword evidence="3" id="KW-1185">Reference proteome</keyword>
<protein>
    <submittedName>
        <fullName evidence="2">Uncharacterized protein</fullName>
    </submittedName>
</protein>
<evidence type="ECO:0000313" key="3">
    <source>
        <dbReference type="Proteomes" id="UP001642464"/>
    </source>
</evidence>
<organism evidence="2 3">
    <name type="scientific">Durusdinium trenchii</name>
    <dbReference type="NCBI Taxonomy" id="1381693"/>
    <lineage>
        <taxon>Eukaryota</taxon>
        <taxon>Sar</taxon>
        <taxon>Alveolata</taxon>
        <taxon>Dinophyceae</taxon>
        <taxon>Suessiales</taxon>
        <taxon>Symbiodiniaceae</taxon>
        <taxon>Durusdinium</taxon>
    </lineage>
</organism>
<reference evidence="2 3" key="1">
    <citation type="submission" date="2024-02" db="EMBL/GenBank/DDBJ databases">
        <authorList>
            <person name="Chen Y."/>
            <person name="Shah S."/>
            <person name="Dougan E. K."/>
            <person name="Thang M."/>
            <person name="Chan C."/>
        </authorList>
    </citation>
    <scope>NUCLEOTIDE SEQUENCE [LARGE SCALE GENOMIC DNA]</scope>
</reference>
<dbReference type="Proteomes" id="UP001642464">
    <property type="component" value="Unassembled WGS sequence"/>
</dbReference>
<feature type="non-terminal residue" evidence="2">
    <location>
        <position position="1"/>
    </location>
</feature>